<sequence length="148" mass="17115">MKINKLNFIYSILLLFLVSCESGIQKGNELSKSDLNYIIELGLLNKNEKIILFSSQGGNKMSGNFISEKRLASYWIENREENNQINSAEFIAIDTLITKNLSESLTYASYIKVVKKDSSEFKVYIDGKPEEINKFFKRAILEWKNRNK</sequence>
<dbReference type="AlphaFoldDB" id="A0A1B8U2B1"/>
<dbReference type="PROSITE" id="PS51257">
    <property type="entry name" value="PROKAR_LIPOPROTEIN"/>
    <property type="match status" value="1"/>
</dbReference>
<dbReference type="Proteomes" id="UP000092584">
    <property type="component" value="Unassembled WGS sequence"/>
</dbReference>
<comment type="caution">
    <text evidence="1">The sequence shown here is derived from an EMBL/GenBank/DDBJ whole genome shotgun (WGS) entry which is preliminary data.</text>
</comment>
<gene>
    <name evidence="1" type="ORF">LPB3_02130</name>
</gene>
<organism evidence="1 2">
    <name type="scientific">Polaribacter vadi</name>
    <dbReference type="NCBI Taxonomy" id="1774273"/>
    <lineage>
        <taxon>Bacteria</taxon>
        <taxon>Pseudomonadati</taxon>
        <taxon>Bacteroidota</taxon>
        <taxon>Flavobacteriia</taxon>
        <taxon>Flavobacteriales</taxon>
        <taxon>Flavobacteriaceae</taxon>
    </lineage>
</organism>
<proteinExistence type="predicted"/>
<evidence type="ECO:0008006" key="3">
    <source>
        <dbReference type="Google" id="ProtNLM"/>
    </source>
</evidence>
<evidence type="ECO:0000313" key="2">
    <source>
        <dbReference type="Proteomes" id="UP000092584"/>
    </source>
</evidence>
<dbReference type="RefSeq" id="WP_065317959.1">
    <property type="nucleotide sequence ID" value="NZ_LSFM01000009.1"/>
</dbReference>
<accession>A0A1B8U2B1</accession>
<reference evidence="2" key="1">
    <citation type="submission" date="2016-02" db="EMBL/GenBank/DDBJ databases">
        <authorList>
            <person name="Shin S.-K."/>
            <person name="Yi H."/>
            <person name="Kim E."/>
        </authorList>
    </citation>
    <scope>NUCLEOTIDE SEQUENCE [LARGE SCALE GENOMIC DNA]</scope>
    <source>
        <strain evidence="2">LPB0003</strain>
    </source>
</reference>
<evidence type="ECO:0000313" key="1">
    <source>
        <dbReference type="EMBL" id="OBY65982.1"/>
    </source>
</evidence>
<dbReference type="EMBL" id="LSFM01000009">
    <property type="protein sequence ID" value="OBY65982.1"/>
    <property type="molecule type" value="Genomic_DNA"/>
</dbReference>
<keyword evidence="2" id="KW-1185">Reference proteome</keyword>
<name>A0A1B8U2B1_9FLAO</name>
<protein>
    <recommendedName>
        <fullName evidence="3">Lipoprotein</fullName>
    </recommendedName>
</protein>